<dbReference type="Pfam" id="PF18759">
    <property type="entry name" value="Plavaka"/>
    <property type="match status" value="1"/>
</dbReference>
<organism evidence="4 5">
    <name type="scientific">Mycena rosella</name>
    <name type="common">Pink bonnet</name>
    <name type="synonym">Agaricus rosellus</name>
    <dbReference type="NCBI Taxonomy" id="1033263"/>
    <lineage>
        <taxon>Eukaryota</taxon>
        <taxon>Fungi</taxon>
        <taxon>Dikarya</taxon>
        <taxon>Basidiomycota</taxon>
        <taxon>Agaricomycotina</taxon>
        <taxon>Agaricomycetes</taxon>
        <taxon>Agaricomycetidae</taxon>
        <taxon>Agaricales</taxon>
        <taxon>Marasmiineae</taxon>
        <taxon>Mycenaceae</taxon>
        <taxon>Mycena</taxon>
    </lineage>
</organism>
<keyword evidence="5" id="KW-1185">Reference proteome</keyword>
<evidence type="ECO:0000313" key="4">
    <source>
        <dbReference type="EMBL" id="KAJ7687363.1"/>
    </source>
</evidence>
<dbReference type="AlphaFoldDB" id="A0AAD7DCQ3"/>
<gene>
    <name evidence="4" type="ORF">B0H17DRAFT_1136281</name>
</gene>
<dbReference type="PROSITE" id="PS51192">
    <property type="entry name" value="HELICASE_ATP_BIND_1"/>
    <property type="match status" value="1"/>
</dbReference>
<evidence type="ECO:0000259" key="3">
    <source>
        <dbReference type="PROSITE" id="PS51192"/>
    </source>
</evidence>
<dbReference type="EMBL" id="JARKIE010000088">
    <property type="protein sequence ID" value="KAJ7687363.1"/>
    <property type="molecule type" value="Genomic_DNA"/>
</dbReference>
<dbReference type="GO" id="GO:0000724">
    <property type="term" value="P:double-strand break repair via homologous recombination"/>
    <property type="evidence" value="ECO:0007669"/>
    <property type="project" value="TreeGrafter"/>
</dbReference>
<feature type="region of interest" description="Disordered" evidence="2">
    <location>
        <begin position="17"/>
        <end position="65"/>
    </location>
</feature>
<dbReference type="InterPro" id="IPR041078">
    <property type="entry name" value="Plavaka"/>
</dbReference>
<feature type="domain" description="Helicase ATP-binding" evidence="3">
    <location>
        <begin position="342"/>
        <end position="526"/>
    </location>
</feature>
<proteinExistence type="inferred from homology"/>
<protein>
    <recommendedName>
        <fullName evidence="3">Helicase ATP-binding domain-containing protein</fullName>
    </recommendedName>
</protein>
<dbReference type="GO" id="GO:0005737">
    <property type="term" value="C:cytoplasm"/>
    <property type="evidence" value="ECO:0007669"/>
    <property type="project" value="TreeGrafter"/>
</dbReference>
<dbReference type="GO" id="GO:0003676">
    <property type="term" value="F:nucleic acid binding"/>
    <property type="evidence" value="ECO:0007669"/>
    <property type="project" value="InterPro"/>
</dbReference>
<dbReference type="GO" id="GO:0005524">
    <property type="term" value="F:ATP binding"/>
    <property type="evidence" value="ECO:0007669"/>
    <property type="project" value="InterPro"/>
</dbReference>
<dbReference type="Gene3D" id="3.40.50.300">
    <property type="entry name" value="P-loop containing nucleotide triphosphate hydrolases"/>
    <property type="match status" value="1"/>
</dbReference>
<reference evidence="4" key="1">
    <citation type="submission" date="2023-03" db="EMBL/GenBank/DDBJ databases">
        <title>Massive genome expansion in bonnet fungi (Mycena s.s.) driven by repeated elements and novel gene families across ecological guilds.</title>
        <authorList>
            <consortium name="Lawrence Berkeley National Laboratory"/>
            <person name="Harder C.B."/>
            <person name="Miyauchi S."/>
            <person name="Viragh M."/>
            <person name="Kuo A."/>
            <person name="Thoen E."/>
            <person name="Andreopoulos B."/>
            <person name="Lu D."/>
            <person name="Skrede I."/>
            <person name="Drula E."/>
            <person name="Henrissat B."/>
            <person name="Morin E."/>
            <person name="Kohler A."/>
            <person name="Barry K."/>
            <person name="LaButti K."/>
            <person name="Morin E."/>
            <person name="Salamov A."/>
            <person name="Lipzen A."/>
            <person name="Mereny Z."/>
            <person name="Hegedus B."/>
            <person name="Baldrian P."/>
            <person name="Stursova M."/>
            <person name="Weitz H."/>
            <person name="Taylor A."/>
            <person name="Grigoriev I.V."/>
            <person name="Nagy L.G."/>
            <person name="Martin F."/>
            <person name="Kauserud H."/>
        </authorList>
    </citation>
    <scope>NUCLEOTIDE SEQUENCE</scope>
    <source>
        <strain evidence="4">CBHHK067</strain>
    </source>
</reference>
<dbReference type="Pfam" id="PF00270">
    <property type="entry name" value="DEAD"/>
    <property type="match status" value="1"/>
</dbReference>
<name>A0AAD7DCQ3_MYCRO</name>
<dbReference type="InterPro" id="IPR011545">
    <property type="entry name" value="DEAD/DEAH_box_helicase_dom"/>
</dbReference>
<feature type="compositionally biased region" description="Pro residues" evidence="2">
    <location>
        <begin position="46"/>
        <end position="56"/>
    </location>
</feature>
<accession>A0AAD7DCQ3</accession>
<dbReference type="GO" id="GO:0043138">
    <property type="term" value="F:3'-5' DNA helicase activity"/>
    <property type="evidence" value="ECO:0007669"/>
    <property type="project" value="TreeGrafter"/>
</dbReference>
<dbReference type="SMART" id="SM00487">
    <property type="entry name" value="DEXDc"/>
    <property type="match status" value="1"/>
</dbReference>
<dbReference type="GO" id="GO:0005694">
    <property type="term" value="C:chromosome"/>
    <property type="evidence" value="ECO:0007669"/>
    <property type="project" value="TreeGrafter"/>
</dbReference>
<evidence type="ECO:0000256" key="1">
    <source>
        <dbReference type="ARBA" id="ARBA00005446"/>
    </source>
</evidence>
<dbReference type="PANTHER" id="PTHR13710">
    <property type="entry name" value="DNA HELICASE RECQ FAMILY MEMBER"/>
    <property type="match status" value="1"/>
</dbReference>
<dbReference type="SUPFAM" id="SSF52540">
    <property type="entry name" value="P-loop containing nucleoside triphosphate hydrolases"/>
    <property type="match status" value="1"/>
</dbReference>
<evidence type="ECO:0000313" key="5">
    <source>
        <dbReference type="Proteomes" id="UP001221757"/>
    </source>
</evidence>
<sequence>MSTRSYQCPDCSKHWLFTPVSDDKPDEHKHTRKEHPTTPLRLTWQLPPPNSPPPPLSQLNGQSPDSWAPFESRTEFDFAHYHFVEVQSSADEIDKAIDLWAAQVLRHGASPQWRNAQELYDTIDNIQHGDAPWKDKVDYTPYRQFDASGKRVWSNLMSGDWAWKQADIISKSATTLGTTFIPSVGGSDKTTVSVATGHQEYHLVYQSPGILTGLARRAHGNGVLPVAFLPIPKTTRKHHKSDAYQRFMRQLYHARPAMRYRKTIETVDFKYIQAALYAIRLLDSEDVLRFANIIIPSHLRPSIPFISSLSEADHITALRACLLIFTVTRGRLVPHDLQLQAGIAAANGKECFVIARTGWGKTLCIAIPILLSPDRVSITISPLKRLQMMQVSDFLKKFGIVTVAINEDTPNCPVLWAAISTGQIPHLIVQPEQFSVHHGHLPRMARLLHDHKFVARVARVAVDECHNIHAVGSSVNGRKPFRPAYGALAHLRIRLGTTTAWSFLSATVPTHIYKHIHDTLAIGPNPTIIRVSPNRSNLIYATHTLVGGRGNMRNLDLIIPRKFHPPMRLPQLVVFHGNKAEAAVARQHTDSLLPEALQNLGIVRHYHADMSREYLEDAYQSFADPEGACLILHATAGAGEASLFV</sequence>
<evidence type="ECO:0000256" key="2">
    <source>
        <dbReference type="SAM" id="MobiDB-lite"/>
    </source>
</evidence>
<dbReference type="PANTHER" id="PTHR13710:SF154">
    <property type="entry name" value="RECQ HELICASE, PUTATIVE (AFU_ORTHOLOGUE AFUA_6G14720)-RELATED"/>
    <property type="match status" value="1"/>
</dbReference>
<dbReference type="InterPro" id="IPR014001">
    <property type="entry name" value="Helicase_ATP-bd"/>
</dbReference>
<dbReference type="GO" id="GO:0009378">
    <property type="term" value="F:four-way junction helicase activity"/>
    <property type="evidence" value="ECO:0007669"/>
    <property type="project" value="TreeGrafter"/>
</dbReference>
<dbReference type="InterPro" id="IPR027417">
    <property type="entry name" value="P-loop_NTPase"/>
</dbReference>
<dbReference type="Proteomes" id="UP001221757">
    <property type="component" value="Unassembled WGS sequence"/>
</dbReference>
<comment type="caution">
    <text evidence="4">The sequence shown here is derived from an EMBL/GenBank/DDBJ whole genome shotgun (WGS) entry which is preliminary data.</text>
</comment>
<comment type="similarity">
    <text evidence="1">Belongs to the helicase family. RecQ subfamily.</text>
</comment>